<dbReference type="Proteomes" id="UP000308267">
    <property type="component" value="Unassembled WGS sequence"/>
</dbReference>
<sequence>MPNTHFGPFCPKPIPNSNHCLLLLKPTPVSKSYTLHKHGAQDMYRSKSLTWLQIILAHRPVNILRRVGTPMPQRTAKLKGRSADEMVFGRIGQIANVQANPEKGSLGFSVQVVLQ</sequence>
<protein>
    <submittedName>
        <fullName evidence="1">Uncharacterized protein</fullName>
    </submittedName>
</protein>
<organism evidence="1 2">
    <name type="scientific">Opisthorchis felineus</name>
    <dbReference type="NCBI Taxonomy" id="147828"/>
    <lineage>
        <taxon>Eukaryota</taxon>
        <taxon>Metazoa</taxon>
        <taxon>Spiralia</taxon>
        <taxon>Lophotrochozoa</taxon>
        <taxon>Platyhelminthes</taxon>
        <taxon>Trematoda</taxon>
        <taxon>Digenea</taxon>
        <taxon>Opisthorchiida</taxon>
        <taxon>Opisthorchiata</taxon>
        <taxon>Opisthorchiidae</taxon>
        <taxon>Opisthorchis</taxon>
    </lineage>
</organism>
<evidence type="ECO:0000313" key="1">
    <source>
        <dbReference type="EMBL" id="TGZ68067.1"/>
    </source>
</evidence>
<proteinExistence type="predicted"/>
<accession>A0A4S2M2M6</accession>
<reference evidence="1 2" key="1">
    <citation type="journal article" date="2019" name="BMC Genomics">
        <title>New insights from Opisthorchis felineus genome: update on genomics of the epidemiologically important liver flukes.</title>
        <authorList>
            <person name="Ershov N.I."/>
            <person name="Mordvinov V.A."/>
            <person name="Prokhortchouk E.B."/>
            <person name="Pakharukova M.Y."/>
            <person name="Gunbin K.V."/>
            <person name="Ustyantsev K."/>
            <person name="Genaev M.A."/>
            <person name="Blinov A.G."/>
            <person name="Mazur A."/>
            <person name="Boulygina E."/>
            <person name="Tsygankova S."/>
            <person name="Khrameeva E."/>
            <person name="Chekanov N."/>
            <person name="Fan G."/>
            <person name="Xiao A."/>
            <person name="Zhang H."/>
            <person name="Xu X."/>
            <person name="Yang H."/>
            <person name="Solovyev V."/>
            <person name="Lee S.M."/>
            <person name="Liu X."/>
            <person name="Afonnikov D.A."/>
            <person name="Skryabin K.G."/>
        </authorList>
    </citation>
    <scope>NUCLEOTIDE SEQUENCE [LARGE SCALE GENOMIC DNA]</scope>
    <source>
        <strain evidence="1">AK-0245</strain>
        <tissue evidence="1">Whole organism</tissue>
    </source>
</reference>
<gene>
    <name evidence="1" type="ORF">CRM22_004461</name>
</gene>
<dbReference type="EMBL" id="SJOL01006385">
    <property type="protein sequence ID" value="TGZ68067.1"/>
    <property type="molecule type" value="Genomic_DNA"/>
</dbReference>
<evidence type="ECO:0000313" key="2">
    <source>
        <dbReference type="Proteomes" id="UP000308267"/>
    </source>
</evidence>
<keyword evidence="2" id="KW-1185">Reference proteome</keyword>
<dbReference type="AlphaFoldDB" id="A0A4S2M2M6"/>
<comment type="caution">
    <text evidence="1">The sequence shown here is derived from an EMBL/GenBank/DDBJ whole genome shotgun (WGS) entry which is preliminary data.</text>
</comment>
<name>A0A4S2M2M6_OPIFE</name>